<evidence type="ECO:0000256" key="12">
    <source>
        <dbReference type="PROSITE-ProRule" id="PRU10141"/>
    </source>
</evidence>
<evidence type="ECO:0000256" key="13">
    <source>
        <dbReference type="SAM" id="Phobius"/>
    </source>
</evidence>
<keyword evidence="4 13" id="KW-0812">Transmembrane</keyword>
<feature type="signal peptide" evidence="14">
    <location>
        <begin position="1"/>
        <end position="22"/>
    </location>
</feature>
<feature type="transmembrane region" description="Helical" evidence="13">
    <location>
        <begin position="286"/>
        <end position="311"/>
    </location>
</feature>
<evidence type="ECO:0000256" key="3">
    <source>
        <dbReference type="ARBA" id="ARBA00022679"/>
    </source>
</evidence>
<evidence type="ECO:0000259" key="15">
    <source>
        <dbReference type="PROSITE" id="PS50011"/>
    </source>
</evidence>
<dbReference type="Pfam" id="PF00069">
    <property type="entry name" value="Pkinase"/>
    <property type="match status" value="1"/>
</dbReference>
<keyword evidence="2" id="KW-0723">Serine/threonine-protein kinase</keyword>
<keyword evidence="11" id="KW-0325">Glycoprotein</keyword>
<reference evidence="16 17" key="1">
    <citation type="journal article" date="2023" name="Life. Sci Alliance">
        <title>Evolutionary insights into 3D genome organization and epigenetic landscape of Vigna mungo.</title>
        <authorList>
            <person name="Junaid A."/>
            <person name="Singh B."/>
            <person name="Bhatia S."/>
        </authorList>
    </citation>
    <scope>NUCLEOTIDE SEQUENCE [LARGE SCALE GENOMIC DNA]</scope>
    <source>
        <strain evidence="16">Urdbean</strain>
    </source>
</reference>
<dbReference type="GO" id="GO:0005886">
    <property type="term" value="C:plasma membrane"/>
    <property type="evidence" value="ECO:0007669"/>
    <property type="project" value="UniProtKB-ARBA"/>
</dbReference>
<accession>A0AAQ3NKV7</accession>
<evidence type="ECO:0000256" key="7">
    <source>
        <dbReference type="ARBA" id="ARBA00022777"/>
    </source>
</evidence>
<keyword evidence="5 14" id="KW-0732">Signal</keyword>
<dbReference type="PANTHER" id="PTHR46008:SF2">
    <property type="entry name" value="LEAF RUST 10 DISEASE-RESISTANCE LOCUS RECEPTOR-LIKE PROTEIN KINASE-LIKE 1.4"/>
    <property type="match status" value="1"/>
</dbReference>
<protein>
    <recommendedName>
        <fullName evidence="15">Protein kinase domain-containing protein</fullName>
    </recommendedName>
</protein>
<dbReference type="InterPro" id="IPR011009">
    <property type="entry name" value="Kinase-like_dom_sf"/>
</dbReference>
<dbReference type="PROSITE" id="PS00107">
    <property type="entry name" value="PROTEIN_KINASE_ATP"/>
    <property type="match status" value="1"/>
</dbReference>
<dbReference type="PANTHER" id="PTHR46008">
    <property type="entry name" value="LEAF RUST 10 DISEASE-RESISTANCE LOCUS RECEPTOR-LIKE PROTEIN KINASE-LIKE 1.4"/>
    <property type="match status" value="1"/>
</dbReference>
<comment type="subcellular location">
    <subcellularLocation>
        <location evidence="1">Membrane</location>
        <topology evidence="1">Single-pass membrane protein</topology>
    </subcellularLocation>
</comment>
<evidence type="ECO:0000256" key="11">
    <source>
        <dbReference type="ARBA" id="ARBA00023180"/>
    </source>
</evidence>
<evidence type="ECO:0000256" key="1">
    <source>
        <dbReference type="ARBA" id="ARBA00004167"/>
    </source>
</evidence>
<evidence type="ECO:0000256" key="8">
    <source>
        <dbReference type="ARBA" id="ARBA00022840"/>
    </source>
</evidence>
<name>A0AAQ3NKV7_VIGMU</name>
<dbReference type="FunFam" id="3.30.200.20:FF:000039">
    <property type="entry name" value="receptor-like protein kinase FERONIA"/>
    <property type="match status" value="1"/>
</dbReference>
<dbReference type="Gene3D" id="3.30.200.20">
    <property type="entry name" value="Phosphorylase Kinase, domain 1"/>
    <property type="match status" value="1"/>
</dbReference>
<organism evidence="16 17">
    <name type="scientific">Vigna mungo</name>
    <name type="common">Black gram</name>
    <name type="synonym">Phaseolus mungo</name>
    <dbReference type="NCBI Taxonomy" id="3915"/>
    <lineage>
        <taxon>Eukaryota</taxon>
        <taxon>Viridiplantae</taxon>
        <taxon>Streptophyta</taxon>
        <taxon>Embryophyta</taxon>
        <taxon>Tracheophyta</taxon>
        <taxon>Spermatophyta</taxon>
        <taxon>Magnoliopsida</taxon>
        <taxon>eudicotyledons</taxon>
        <taxon>Gunneridae</taxon>
        <taxon>Pentapetalae</taxon>
        <taxon>rosids</taxon>
        <taxon>fabids</taxon>
        <taxon>Fabales</taxon>
        <taxon>Fabaceae</taxon>
        <taxon>Papilionoideae</taxon>
        <taxon>50 kb inversion clade</taxon>
        <taxon>NPAAA clade</taxon>
        <taxon>indigoferoid/millettioid clade</taxon>
        <taxon>Phaseoleae</taxon>
        <taxon>Vigna</taxon>
    </lineage>
</organism>
<evidence type="ECO:0000256" key="4">
    <source>
        <dbReference type="ARBA" id="ARBA00022692"/>
    </source>
</evidence>
<feature type="chain" id="PRO_5042864791" description="Protein kinase domain-containing protein" evidence="14">
    <location>
        <begin position="23"/>
        <end position="682"/>
    </location>
</feature>
<dbReference type="CDD" id="cd14066">
    <property type="entry name" value="STKc_IRAK"/>
    <property type="match status" value="1"/>
</dbReference>
<evidence type="ECO:0000313" key="16">
    <source>
        <dbReference type="EMBL" id="WVZ12300.1"/>
    </source>
</evidence>
<dbReference type="FunFam" id="1.10.510.10:FF:000161">
    <property type="entry name" value="Wall-associated receptor kinase-like 20"/>
    <property type="match status" value="1"/>
</dbReference>
<dbReference type="AlphaFoldDB" id="A0AAQ3NKV7"/>
<dbReference type="Proteomes" id="UP001374535">
    <property type="component" value="Chromosome 5"/>
</dbReference>
<dbReference type="EMBL" id="CP144696">
    <property type="protein sequence ID" value="WVZ12300.1"/>
    <property type="molecule type" value="Genomic_DNA"/>
</dbReference>
<dbReference type="PROSITE" id="PS50011">
    <property type="entry name" value="PROTEIN_KINASE_DOM"/>
    <property type="match status" value="1"/>
</dbReference>
<keyword evidence="17" id="KW-1185">Reference proteome</keyword>
<keyword evidence="10 13" id="KW-0472">Membrane</keyword>
<evidence type="ECO:0000313" key="17">
    <source>
        <dbReference type="Proteomes" id="UP001374535"/>
    </source>
</evidence>
<evidence type="ECO:0000256" key="6">
    <source>
        <dbReference type="ARBA" id="ARBA00022741"/>
    </source>
</evidence>
<dbReference type="GO" id="GO:0004674">
    <property type="term" value="F:protein serine/threonine kinase activity"/>
    <property type="evidence" value="ECO:0007669"/>
    <property type="project" value="UniProtKB-KW"/>
</dbReference>
<keyword evidence="7" id="KW-0418">Kinase</keyword>
<feature type="binding site" evidence="12">
    <location>
        <position position="390"/>
    </location>
    <ligand>
        <name>ATP</name>
        <dbReference type="ChEBI" id="CHEBI:30616"/>
    </ligand>
</feature>
<evidence type="ECO:0000256" key="5">
    <source>
        <dbReference type="ARBA" id="ARBA00022729"/>
    </source>
</evidence>
<evidence type="ECO:0000256" key="2">
    <source>
        <dbReference type="ARBA" id="ARBA00022527"/>
    </source>
</evidence>
<gene>
    <name evidence="16" type="ORF">V8G54_016830</name>
</gene>
<evidence type="ECO:0000256" key="9">
    <source>
        <dbReference type="ARBA" id="ARBA00022989"/>
    </source>
</evidence>
<sequence>MFGSVFCFHFLVSCFMLPVLLAAAPWEQYPAEDCPSSPQPCGYLGTIFPPFTTTQDPKCGLPISGCDDDSKVKQISLTDQQWYKIDAIINPTLDPNDLSIFIHYPDFDTILPEQPRQPFEIDKRYFKIDNNITFFGCLRNTENKISTPPNMFLYRHCKNMFLYHDMYYSSSQPVDYPMPNIPFACLLFQVSQPGSFCNCPSFKLLFSILQIKLNVPKNCKPCPHGPCKLKLEGQRLNCDPPSDYGQPPRLSWPLVSPPPTAKAKKLGTVTLLYRGRSYLTRFPRPFSAALCVGIPVLVGVFALVVVILLLLKGRKKRSGLQNKSRSAYSSSFRNATSMESGGVYFGISVFSFDELREATNNFDEARKLGKGGFGTVYFGKLRDGREVAVKRLFERSYRPVESFINEIQILTRLRHRNLVSLYGCTSRHSRDLLLVYEHIPNGTVSSHLHGDQGNSCFLPWHLRMKIAIQTASALAYLHASDTIHRDVKTNNILLDNAFDAKVTDFGLSRLFPDDVTHVSTAPRGTPGYVDPDYRLCYQLTTKSDVYSFGVVLVELISSLKAVDMNRNREDIKLANLAIRKIQKGAFSELVDPSLGFQSDEKLKMMIGSVAELAFRCLQQDKELRPSMAEVLEVLERIHSGRDEPPNQEGIVVNGAIRASQSYSHPPLPNTLINPQKRLFITN</sequence>
<keyword evidence="3" id="KW-0808">Transferase</keyword>
<dbReference type="SMART" id="SM00220">
    <property type="entry name" value="S_TKc"/>
    <property type="match status" value="1"/>
</dbReference>
<keyword evidence="8 12" id="KW-0067">ATP-binding</keyword>
<keyword evidence="6 12" id="KW-0547">Nucleotide-binding</keyword>
<feature type="domain" description="Protein kinase" evidence="15">
    <location>
        <begin position="362"/>
        <end position="637"/>
    </location>
</feature>
<dbReference type="SUPFAM" id="SSF56112">
    <property type="entry name" value="Protein kinase-like (PK-like)"/>
    <property type="match status" value="1"/>
</dbReference>
<keyword evidence="9 13" id="KW-1133">Transmembrane helix</keyword>
<dbReference type="GO" id="GO:0005524">
    <property type="term" value="F:ATP binding"/>
    <property type="evidence" value="ECO:0007669"/>
    <property type="project" value="UniProtKB-UniRule"/>
</dbReference>
<proteinExistence type="predicted"/>
<dbReference type="Gene3D" id="1.10.510.10">
    <property type="entry name" value="Transferase(Phosphotransferase) domain 1"/>
    <property type="match status" value="1"/>
</dbReference>
<dbReference type="InterPro" id="IPR017441">
    <property type="entry name" value="Protein_kinase_ATP_BS"/>
</dbReference>
<evidence type="ECO:0000256" key="10">
    <source>
        <dbReference type="ARBA" id="ARBA00023136"/>
    </source>
</evidence>
<evidence type="ECO:0000256" key="14">
    <source>
        <dbReference type="SAM" id="SignalP"/>
    </source>
</evidence>
<dbReference type="InterPro" id="IPR000719">
    <property type="entry name" value="Prot_kinase_dom"/>
</dbReference>